<proteinExistence type="predicted"/>
<feature type="domain" description="NIPSNAP" evidence="1">
    <location>
        <begin position="3"/>
        <end position="96"/>
    </location>
</feature>
<comment type="caution">
    <text evidence="2">The sequence shown here is derived from an EMBL/GenBank/DDBJ whole genome shotgun (WGS) entry which is preliminary data.</text>
</comment>
<sequence>MIVEIRTYRLKPGTGPEFARLMAEEARPLLADAGIRVVDSGLSLVAENGHEEAYLIRAFASVEERDALEDAFYGGETWRNGPRAAVLACIESYHTIVLDGGVLGGTGCRAEEDADGEARAHGDS</sequence>
<dbReference type="Gene3D" id="3.30.70.100">
    <property type="match status" value="1"/>
</dbReference>
<evidence type="ECO:0000313" key="2">
    <source>
        <dbReference type="EMBL" id="MBB6037301.1"/>
    </source>
</evidence>
<dbReference type="SUPFAM" id="SSF54909">
    <property type="entry name" value="Dimeric alpha+beta barrel"/>
    <property type="match status" value="1"/>
</dbReference>
<accession>A0A841FIZ6</accession>
<dbReference type="InterPro" id="IPR012577">
    <property type="entry name" value="NIPSNAP"/>
</dbReference>
<evidence type="ECO:0000313" key="3">
    <source>
        <dbReference type="Proteomes" id="UP000548476"/>
    </source>
</evidence>
<evidence type="ECO:0000259" key="1">
    <source>
        <dbReference type="Pfam" id="PF07978"/>
    </source>
</evidence>
<dbReference type="RefSeq" id="WP_184790132.1">
    <property type="nucleotide sequence ID" value="NZ_BONT01000081.1"/>
</dbReference>
<dbReference type="Pfam" id="PF07978">
    <property type="entry name" value="NIPSNAP"/>
    <property type="match status" value="1"/>
</dbReference>
<gene>
    <name evidence="2" type="ORF">HNR73_005177</name>
</gene>
<dbReference type="InterPro" id="IPR011008">
    <property type="entry name" value="Dimeric_a/b-barrel"/>
</dbReference>
<dbReference type="EMBL" id="JACHGT010000012">
    <property type="protein sequence ID" value="MBB6037301.1"/>
    <property type="molecule type" value="Genomic_DNA"/>
</dbReference>
<keyword evidence="3" id="KW-1185">Reference proteome</keyword>
<protein>
    <recommendedName>
        <fullName evidence="1">NIPSNAP domain-containing protein</fullName>
    </recommendedName>
</protein>
<reference evidence="2 3" key="1">
    <citation type="submission" date="2020-08" db="EMBL/GenBank/DDBJ databases">
        <title>Genomic Encyclopedia of Type Strains, Phase IV (KMG-IV): sequencing the most valuable type-strain genomes for metagenomic binning, comparative biology and taxonomic classification.</title>
        <authorList>
            <person name="Goeker M."/>
        </authorList>
    </citation>
    <scope>NUCLEOTIDE SEQUENCE [LARGE SCALE GENOMIC DNA]</scope>
    <source>
        <strain evidence="2 3">YIM 65646</strain>
    </source>
</reference>
<dbReference type="AlphaFoldDB" id="A0A841FIZ6"/>
<organism evidence="2 3">
    <name type="scientific">Phytomonospora endophytica</name>
    <dbReference type="NCBI Taxonomy" id="714109"/>
    <lineage>
        <taxon>Bacteria</taxon>
        <taxon>Bacillati</taxon>
        <taxon>Actinomycetota</taxon>
        <taxon>Actinomycetes</taxon>
        <taxon>Micromonosporales</taxon>
        <taxon>Micromonosporaceae</taxon>
        <taxon>Phytomonospora</taxon>
    </lineage>
</organism>
<name>A0A841FIZ6_9ACTN</name>
<dbReference type="Proteomes" id="UP000548476">
    <property type="component" value="Unassembled WGS sequence"/>
</dbReference>